<name>A0A1V4SH88_RUMHU</name>
<dbReference type="InterPro" id="IPR019933">
    <property type="entry name" value="DivIVA_domain"/>
</dbReference>
<dbReference type="Pfam" id="PF05103">
    <property type="entry name" value="DivIVA"/>
    <property type="match status" value="1"/>
</dbReference>
<dbReference type="InterPro" id="IPR007793">
    <property type="entry name" value="DivIVA_fam"/>
</dbReference>
<dbReference type="AlphaFoldDB" id="A0A1V4SH88"/>
<dbReference type="EMBL" id="MZGX01000019">
    <property type="protein sequence ID" value="OPX43238.1"/>
    <property type="molecule type" value="Genomic_DNA"/>
</dbReference>
<evidence type="ECO:0000313" key="9">
    <source>
        <dbReference type="Proteomes" id="UP000191554"/>
    </source>
</evidence>
<comment type="subcellular location">
    <subcellularLocation>
        <location evidence="1">Cytoplasm</location>
    </subcellularLocation>
</comment>
<evidence type="ECO:0000256" key="7">
    <source>
        <dbReference type="SAM" id="Coils"/>
    </source>
</evidence>
<dbReference type="STRING" id="48256.CLHUN_27860"/>
<comment type="similarity">
    <text evidence="2">Belongs to the DivIVA family.</text>
</comment>
<evidence type="ECO:0000256" key="2">
    <source>
        <dbReference type="ARBA" id="ARBA00009008"/>
    </source>
</evidence>
<evidence type="ECO:0000256" key="3">
    <source>
        <dbReference type="ARBA" id="ARBA00022490"/>
    </source>
</evidence>
<keyword evidence="6" id="KW-0131">Cell cycle</keyword>
<dbReference type="PANTHER" id="PTHR35794">
    <property type="entry name" value="CELL DIVISION PROTEIN DIVIVA"/>
    <property type="match status" value="1"/>
</dbReference>
<dbReference type="GO" id="GO:0005737">
    <property type="term" value="C:cytoplasm"/>
    <property type="evidence" value="ECO:0007669"/>
    <property type="project" value="UniProtKB-SubCell"/>
</dbReference>
<dbReference type="GO" id="GO:0051301">
    <property type="term" value="P:cell division"/>
    <property type="evidence" value="ECO:0007669"/>
    <property type="project" value="UniProtKB-KW"/>
</dbReference>
<evidence type="ECO:0000256" key="5">
    <source>
        <dbReference type="ARBA" id="ARBA00023054"/>
    </source>
</evidence>
<keyword evidence="9" id="KW-1185">Reference proteome</keyword>
<keyword evidence="4" id="KW-0132">Cell division</keyword>
<comment type="caution">
    <text evidence="8">The sequence shown here is derived from an EMBL/GenBank/DDBJ whole genome shotgun (WGS) entry which is preliminary data.</text>
</comment>
<dbReference type="RefSeq" id="WP_080065240.1">
    <property type="nucleotide sequence ID" value="NZ_MZGX01000019.1"/>
</dbReference>
<organism evidence="8 9">
    <name type="scientific">Ruminiclostridium hungatei</name>
    <name type="common">Clostridium hungatei</name>
    <dbReference type="NCBI Taxonomy" id="48256"/>
    <lineage>
        <taxon>Bacteria</taxon>
        <taxon>Bacillati</taxon>
        <taxon>Bacillota</taxon>
        <taxon>Clostridia</taxon>
        <taxon>Eubacteriales</taxon>
        <taxon>Oscillospiraceae</taxon>
        <taxon>Ruminiclostridium</taxon>
    </lineage>
</organism>
<keyword evidence="5 7" id="KW-0175">Coiled coil</keyword>
<dbReference type="PANTHER" id="PTHR35794:SF2">
    <property type="entry name" value="CELL DIVISION PROTEIN DIVIVA"/>
    <property type="match status" value="1"/>
</dbReference>
<dbReference type="NCBIfam" id="TIGR03544">
    <property type="entry name" value="DivI1A_domain"/>
    <property type="match status" value="1"/>
</dbReference>
<feature type="coiled-coil region" evidence="7">
    <location>
        <begin position="79"/>
        <end position="124"/>
    </location>
</feature>
<keyword evidence="3" id="KW-0963">Cytoplasm</keyword>
<dbReference type="OrthoDB" id="9815492at2"/>
<evidence type="ECO:0000256" key="1">
    <source>
        <dbReference type="ARBA" id="ARBA00004496"/>
    </source>
</evidence>
<accession>A0A1V4SH88</accession>
<proteinExistence type="inferred from homology"/>
<protein>
    <submittedName>
        <fullName evidence="8">Septum site-determining protein DivIVA</fullName>
    </submittedName>
</protein>
<dbReference type="Proteomes" id="UP000191554">
    <property type="component" value="Unassembled WGS sequence"/>
</dbReference>
<dbReference type="Gene3D" id="6.10.250.660">
    <property type="match status" value="1"/>
</dbReference>
<reference evidence="8 9" key="1">
    <citation type="submission" date="2017-03" db="EMBL/GenBank/DDBJ databases">
        <title>Genome sequence of Clostridium hungatei DSM 14427.</title>
        <authorList>
            <person name="Poehlein A."/>
            <person name="Daniel R."/>
        </authorList>
    </citation>
    <scope>NUCLEOTIDE SEQUENCE [LARGE SCALE GENOMIC DNA]</scope>
    <source>
        <strain evidence="8 9">DSM 14427</strain>
    </source>
</reference>
<sequence length="154" mass="18246">MNYTPNDLDNIKFKKNFMGYNEDQVNEVLDSIIQDYELYIKENIELKDRISVLNEGIQHYKNIEESLQNTLIVAQQTGEEIKKNAYEKAENIVKEAELKAQKIINDANQEVIKIRFEYEEMKKRLHLFKTKSETLLLSQLELLKQLFNTDNDID</sequence>
<gene>
    <name evidence="8" type="primary">divIVA_1</name>
    <name evidence="8" type="ORF">CLHUN_27860</name>
</gene>
<evidence type="ECO:0000256" key="4">
    <source>
        <dbReference type="ARBA" id="ARBA00022618"/>
    </source>
</evidence>
<evidence type="ECO:0000313" key="8">
    <source>
        <dbReference type="EMBL" id="OPX43238.1"/>
    </source>
</evidence>
<evidence type="ECO:0000256" key="6">
    <source>
        <dbReference type="ARBA" id="ARBA00023306"/>
    </source>
</evidence>